<dbReference type="Gene3D" id="3.40.50.20">
    <property type="match status" value="1"/>
</dbReference>
<protein>
    <submittedName>
        <fullName evidence="7">ATP-grasp domain-containing protein</fullName>
    </submittedName>
</protein>
<evidence type="ECO:0000313" key="7">
    <source>
        <dbReference type="EMBL" id="SDE71786.1"/>
    </source>
</evidence>
<evidence type="ECO:0000313" key="8">
    <source>
        <dbReference type="Proteomes" id="UP000198614"/>
    </source>
</evidence>
<dbReference type="InterPro" id="IPR011761">
    <property type="entry name" value="ATP-grasp"/>
</dbReference>
<evidence type="ECO:0000256" key="3">
    <source>
        <dbReference type="ARBA" id="ARBA00022755"/>
    </source>
</evidence>
<dbReference type="Pfam" id="PF02222">
    <property type="entry name" value="ATP-grasp"/>
    <property type="match status" value="1"/>
</dbReference>
<gene>
    <name evidence="7" type="ORF">SAMN05216260_103248</name>
</gene>
<dbReference type="OrthoDB" id="24041at2"/>
<dbReference type="SUPFAM" id="SSF56059">
    <property type="entry name" value="Glutathione synthetase ATP-binding domain-like"/>
    <property type="match status" value="1"/>
</dbReference>
<dbReference type="Proteomes" id="UP000198614">
    <property type="component" value="Unassembled WGS sequence"/>
</dbReference>
<dbReference type="PROSITE" id="PS50975">
    <property type="entry name" value="ATP_GRASP"/>
    <property type="match status" value="1"/>
</dbReference>
<dbReference type="Gene3D" id="3.30.1490.20">
    <property type="entry name" value="ATP-grasp fold, A domain"/>
    <property type="match status" value="1"/>
</dbReference>
<dbReference type="InterPro" id="IPR052032">
    <property type="entry name" value="ATP-dep_AA_Ligase"/>
</dbReference>
<keyword evidence="2 5" id="KW-0547">Nucleotide-binding</keyword>
<dbReference type="PANTHER" id="PTHR43585:SF2">
    <property type="entry name" value="ATP-GRASP ENZYME FSQD"/>
    <property type="match status" value="1"/>
</dbReference>
<dbReference type="AlphaFoldDB" id="A0A1G7F7J1"/>
<keyword evidence="1" id="KW-0436">Ligase</keyword>
<dbReference type="GO" id="GO:0006164">
    <property type="term" value="P:purine nucleotide biosynthetic process"/>
    <property type="evidence" value="ECO:0007669"/>
    <property type="project" value="UniProtKB-KW"/>
</dbReference>
<reference evidence="7 8" key="1">
    <citation type="submission" date="2016-10" db="EMBL/GenBank/DDBJ databases">
        <authorList>
            <person name="de Groot N.N."/>
        </authorList>
    </citation>
    <scope>NUCLEOTIDE SEQUENCE [LARGE SCALE GENOMIC DNA]</scope>
    <source>
        <strain evidence="7 8">CGMCC 4.1859</strain>
    </source>
</reference>
<dbReference type="GO" id="GO:0005524">
    <property type="term" value="F:ATP binding"/>
    <property type="evidence" value="ECO:0007669"/>
    <property type="project" value="UniProtKB-UniRule"/>
</dbReference>
<dbReference type="GO" id="GO:0016874">
    <property type="term" value="F:ligase activity"/>
    <property type="evidence" value="ECO:0007669"/>
    <property type="project" value="UniProtKB-KW"/>
</dbReference>
<dbReference type="Pfam" id="PF18603">
    <property type="entry name" value="LAL_C2"/>
    <property type="match status" value="1"/>
</dbReference>
<dbReference type="PANTHER" id="PTHR43585">
    <property type="entry name" value="FUMIPYRROLE BIOSYNTHESIS PROTEIN C"/>
    <property type="match status" value="1"/>
</dbReference>
<dbReference type="InterPro" id="IPR003135">
    <property type="entry name" value="ATP-grasp_carboxylate-amine"/>
</dbReference>
<accession>A0A1G7F7J1</accession>
<evidence type="ECO:0000259" key="6">
    <source>
        <dbReference type="PROSITE" id="PS50975"/>
    </source>
</evidence>
<organism evidence="7 8">
    <name type="scientific">Streptomyces griseoaurantiacus</name>
    <dbReference type="NCBI Taxonomy" id="68213"/>
    <lineage>
        <taxon>Bacteria</taxon>
        <taxon>Bacillati</taxon>
        <taxon>Actinomycetota</taxon>
        <taxon>Actinomycetes</taxon>
        <taxon>Kitasatosporales</taxon>
        <taxon>Streptomycetaceae</taxon>
        <taxon>Streptomyces</taxon>
        <taxon>Streptomyces aurantiacus group</taxon>
    </lineage>
</organism>
<name>A0A1G7F7J1_9ACTN</name>
<dbReference type="InterPro" id="IPR040570">
    <property type="entry name" value="LAL_C2"/>
</dbReference>
<keyword evidence="3" id="KW-0658">Purine biosynthesis</keyword>
<sequence length="416" mass="43915">MSGPHGTGARAPRVLVVNSGKAEAVDRLRAAAPDAGIDVITERAYAPMYTPDVRLHFVEDIADLTAVRRVALDLWARGPVDHVVAPSERSLPAGGYLRSFLGLPGIGFETANRFSNKAVMKAALGAAGLPVAPHRVIASLDGAPAAAAELGWPVVLKPALGTGSMNTFALASPAALEALLGSPEAEGLRRASCPLLVERFVEMEGEYHCDGVVSDGEVAFAAVQRYFMPLLGQTDAFTGSYLLPEDDPAVSAVRALHRATVTALGLTDGVTHMEVFGTEEGFVIGEISCRPAGGGIVDAVRMKYGVDLWRVFMDTSLGRPAGVRGPVAPLREEVIANCDLPVRPGRVLRVSTAEELSRVPDVIEVRMTTRTGDTIGRRLHSASTTGLVFLATAEPSLVAKRVEDLARAYVLEVAPD</sequence>
<proteinExistence type="predicted"/>
<dbReference type="GO" id="GO:0046872">
    <property type="term" value="F:metal ion binding"/>
    <property type="evidence" value="ECO:0007669"/>
    <property type="project" value="InterPro"/>
</dbReference>
<evidence type="ECO:0000256" key="1">
    <source>
        <dbReference type="ARBA" id="ARBA00022598"/>
    </source>
</evidence>
<evidence type="ECO:0000256" key="2">
    <source>
        <dbReference type="ARBA" id="ARBA00022741"/>
    </source>
</evidence>
<dbReference type="Gene3D" id="3.30.470.20">
    <property type="entry name" value="ATP-grasp fold, B domain"/>
    <property type="match status" value="1"/>
</dbReference>
<dbReference type="EMBL" id="FNAX01000003">
    <property type="protein sequence ID" value="SDE71786.1"/>
    <property type="molecule type" value="Genomic_DNA"/>
</dbReference>
<keyword evidence="4 5" id="KW-0067">ATP-binding</keyword>
<feature type="domain" description="ATP-grasp" evidence="6">
    <location>
        <begin position="121"/>
        <end position="317"/>
    </location>
</feature>
<evidence type="ECO:0000256" key="5">
    <source>
        <dbReference type="PROSITE-ProRule" id="PRU00409"/>
    </source>
</evidence>
<evidence type="ECO:0000256" key="4">
    <source>
        <dbReference type="ARBA" id="ARBA00022840"/>
    </source>
</evidence>
<dbReference type="InterPro" id="IPR013815">
    <property type="entry name" value="ATP_grasp_subdomain_1"/>
</dbReference>